<protein>
    <submittedName>
        <fullName evidence="1">Uncharacterized protein</fullName>
    </submittedName>
</protein>
<dbReference type="AlphaFoldDB" id="A0AAW1PQ13"/>
<organism evidence="1 2">
    <name type="scientific">[Myrmecia] bisecta</name>
    <dbReference type="NCBI Taxonomy" id="41462"/>
    <lineage>
        <taxon>Eukaryota</taxon>
        <taxon>Viridiplantae</taxon>
        <taxon>Chlorophyta</taxon>
        <taxon>core chlorophytes</taxon>
        <taxon>Trebouxiophyceae</taxon>
        <taxon>Trebouxiales</taxon>
        <taxon>Trebouxiaceae</taxon>
        <taxon>Myrmecia</taxon>
    </lineage>
</organism>
<evidence type="ECO:0000313" key="1">
    <source>
        <dbReference type="EMBL" id="KAK9811506.1"/>
    </source>
</evidence>
<keyword evidence="2" id="KW-1185">Reference proteome</keyword>
<gene>
    <name evidence="1" type="ORF">WJX72_004959</name>
</gene>
<comment type="caution">
    <text evidence="1">The sequence shown here is derived from an EMBL/GenBank/DDBJ whole genome shotgun (WGS) entry which is preliminary data.</text>
</comment>
<sequence length="99" mass="10549">MCILLRGARAAARPCIAAASAAAAQVPDPAFYAFPTLEQLSKATGADLRADGFGYRSRHVSASDPGLGAFRSPKVQVARYCNPCKGRQIKQTKQVVDRL</sequence>
<dbReference type="Proteomes" id="UP001489004">
    <property type="component" value="Unassembled WGS sequence"/>
</dbReference>
<reference evidence="1 2" key="1">
    <citation type="journal article" date="2024" name="Nat. Commun.">
        <title>Phylogenomics reveals the evolutionary origins of lichenization in chlorophyte algae.</title>
        <authorList>
            <person name="Puginier C."/>
            <person name="Libourel C."/>
            <person name="Otte J."/>
            <person name="Skaloud P."/>
            <person name="Haon M."/>
            <person name="Grisel S."/>
            <person name="Petersen M."/>
            <person name="Berrin J.G."/>
            <person name="Delaux P.M."/>
            <person name="Dal Grande F."/>
            <person name="Keller J."/>
        </authorList>
    </citation>
    <scope>NUCLEOTIDE SEQUENCE [LARGE SCALE GENOMIC DNA]</scope>
    <source>
        <strain evidence="1 2">SAG 2043</strain>
    </source>
</reference>
<dbReference type="Gene3D" id="1.10.340.30">
    <property type="entry name" value="Hypothetical protein, domain 2"/>
    <property type="match status" value="1"/>
</dbReference>
<name>A0AAW1PQ13_9CHLO</name>
<accession>A0AAW1PQ13</accession>
<evidence type="ECO:0000313" key="2">
    <source>
        <dbReference type="Proteomes" id="UP001489004"/>
    </source>
</evidence>
<dbReference type="EMBL" id="JALJOR010000009">
    <property type="protein sequence ID" value="KAK9811506.1"/>
    <property type="molecule type" value="Genomic_DNA"/>
</dbReference>
<proteinExistence type="predicted"/>